<name>A0AAE0MD25_9PEZI</name>
<protein>
    <recommendedName>
        <fullName evidence="5">GPI anchored protein</fullName>
    </recommendedName>
</protein>
<evidence type="ECO:0008006" key="5">
    <source>
        <dbReference type="Google" id="ProtNLM"/>
    </source>
</evidence>
<reference evidence="3" key="2">
    <citation type="submission" date="2023-06" db="EMBL/GenBank/DDBJ databases">
        <authorList>
            <consortium name="Lawrence Berkeley National Laboratory"/>
            <person name="Haridas S."/>
            <person name="Hensen N."/>
            <person name="Bonometti L."/>
            <person name="Westerberg I."/>
            <person name="Brannstrom I.O."/>
            <person name="Guillou S."/>
            <person name="Cros-Aarteil S."/>
            <person name="Calhoun S."/>
            <person name="Kuo A."/>
            <person name="Mondo S."/>
            <person name="Pangilinan J."/>
            <person name="Riley R."/>
            <person name="Labutti K."/>
            <person name="Andreopoulos B."/>
            <person name="Lipzen A."/>
            <person name="Chen C."/>
            <person name="Yanf M."/>
            <person name="Daum C."/>
            <person name="Ng V."/>
            <person name="Clum A."/>
            <person name="Steindorff A."/>
            <person name="Ohm R."/>
            <person name="Martin F."/>
            <person name="Silar P."/>
            <person name="Natvig D."/>
            <person name="Lalanne C."/>
            <person name="Gautier V."/>
            <person name="Ament-Velasquez S.L."/>
            <person name="Kruys A."/>
            <person name="Hutchinson M.I."/>
            <person name="Powell A.J."/>
            <person name="Barry K."/>
            <person name="Miller A.N."/>
            <person name="Grigoriev I.V."/>
            <person name="Debuchy R."/>
            <person name="Gladieux P."/>
            <person name="Thoren M.H."/>
            <person name="Johannesson H."/>
        </authorList>
    </citation>
    <scope>NUCLEOTIDE SEQUENCE</scope>
    <source>
        <strain evidence="3">SMH4131-1</strain>
    </source>
</reference>
<dbReference type="AlphaFoldDB" id="A0AAE0MD25"/>
<evidence type="ECO:0000313" key="3">
    <source>
        <dbReference type="EMBL" id="KAK3327303.1"/>
    </source>
</evidence>
<keyword evidence="4" id="KW-1185">Reference proteome</keyword>
<dbReference type="PANTHER" id="PTHR39599:SF2">
    <property type="entry name" value="ANCHORED PROTEIN, PUTATIVE (AFU_ORTHOLOGUE AFUA_1G09650)-RELATED"/>
    <property type="match status" value="1"/>
</dbReference>
<proteinExistence type="predicted"/>
<dbReference type="Proteomes" id="UP001286456">
    <property type="component" value="Unassembled WGS sequence"/>
</dbReference>
<evidence type="ECO:0000256" key="2">
    <source>
        <dbReference type="SAM" id="SignalP"/>
    </source>
</evidence>
<evidence type="ECO:0000256" key="1">
    <source>
        <dbReference type="SAM" id="MobiDB-lite"/>
    </source>
</evidence>
<sequence>MHLLPLSLWLVVTSHLEAHALAQAQHPTAIKKMPPDQGEKFYPEYCAFPDDGTFAQAPLAPAAATKAIVSPRHLAANASAQIPYLPPFAPHLDGDTEHQEQRIIPPPARGGGIFGRRAAAEALARLERRQWACPSGTSNCAGIGFPNSCCQTGERCVQITDTGLGKVGCCPAGATCGGTITSCTDGNTPCASEIGGGCCIPGFVCQGVGCVQSVLTTKTPTAAPTPTGVTTLTSTSTTVISGAAPSTVVVTVIITITPSQASPVTSTTTQIVSLSPSSTPTSTDTPAPTTTDGIVPPVRPTSSNPADTSTYCPTGFYACLASAGGGCCQTGRDCHTTSCPPVSSTTIVKTNGVTVAVPASGLPATTTTGTCAGGWFLCGTEAGPLPGCCPTGYRCGTASCAAAAAGGTATVAKELPGSSGSGGNKASGFGAVVLGLVAWLL</sequence>
<feature type="signal peptide" evidence="2">
    <location>
        <begin position="1"/>
        <end position="24"/>
    </location>
</feature>
<keyword evidence="2" id="KW-0732">Signal</keyword>
<feature type="compositionally biased region" description="Polar residues" evidence="1">
    <location>
        <begin position="265"/>
        <end position="274"/>
    </location>
</feature>
<feature type="compositionally biased region" description="Low complexity" evidence="1">
    <location>
        <begin position="275"/>
        <end position="292"/>
    </location>
</feature>
<comment type="caution">
    <text evidence="3">The sequence shown here is derived from an EMBL/GenBank/DDBJ whole genome shotgun (WGS) entry which is preliminary data.</text>
</comment>
<feature type="chain" id="PRO_5041941278" description="GPI anchored protein" evidence="2">
    <location>
        <begin position="25"/>
        <end position="441"/>
    </location>
</feature>
<feature type="region of interest" description="Disordered" evidence="1">
    <location>
        <begin position="265"/>
        <end position="305"/>
    </location>
</feature>
<accession>A0AAE0MD25</accession>
<evidence type="ECO:0000313" key="4">
    <source>
        <dbReference type="Proteomes" id="UP001286456"/>
    </source>
</evidence>
<dbReference type="EMBL" id="JAUEPO010000003">
    <property type="protein sequence ID" value="KAK3327303.1"/>
    <property type="molecule type" value="Genomic_DNA"/>
</dbReference>
<organism evidence="3 4">
    <name type="scientific">Cercophora scortea</name>
    <dbReference type="NCBI Taxonomy" id="314031"/>
    <lineage>
        <taxon>Eukaryota</taxon>
        <taxon>Fungi</taxon>
        <taxon>Dikarya</taxon>
        <taxon>Ascomycota</taxon>
        <taxon>Pezizomycotina</taxon>
        <taxon>Sordariomycetes</taxon>
        <taxon>Sordariomycetidae</taxon>
        <taxon>Sordariales</taxon>
        <taxon>Lasiosphaeriaceae</taxon>
        <taxon>Cercophora</taxon>
    </lineage>
</organism>
<gene>
    <name evidence="3" type="ORF">B0T19DRAFT_158974</name>
</gene>
<dbReference type="PANTHER" id="PTHR39599">
    <property type="entry name" value="GPI-ANCHORED PROTEIN (EUROFUNG)-RELATED-RELATED"/>
    <property type="match status" value="1"/>
</dbReference>
<reference evidence="3" key="1">
    <citation type="journal article" date="2023" name="Mol. Phylogenet. Evol.">
        <title>Genome-scale phylogeny and comparative genomics of the fungal order Sordariales.</title>
        <authorList>
            <person name="Hensen N."/>
            <person name="Bonometti L."/>
            <person name="Westerberg I."/>
            <person name="Brannstrom I.O."/>
            <person name="Guillou S."/>
            <person name="Cros-Aarteil S."/>
            <person name="Calhoun S."/>
            <person name="Haridas S."/>
            <person name="Kuo A."/>
            <person name="Mondo S."/>
            <person name="Pangilinan J."/>
            <person name="Riley R."/>
            <person name="LaButti K."/>
            <person name="Andreopoulos B."/>
            <person name="Lipzen A."/>
            <person name="Chen C."/>
            <person name="Yan M."/>
            <person name="Daum C."/>
            <person name="Ng V."/>
            <person name="Clum A."/>
            <person name="Steindorff A."/>
            <person name="Ohm R.A."/>
            <person name="Martin F."/>
            <person name="Silar P."/>
            <person name="Natvig D.O."/>
            <person name="Lalanne C."/>
            <person name="Gautier V."/>
            <person name="Ament-Velasquez S.L."/>
            <person name="Kruys A."/>
            <person name="Hutchinson M.I."/>
            <person name="Powell A.J."/>
            <person name="Barry K."/>
            <person name="Miller A.N."/>
            <person name="Grigoriev I.V."/>
            <person name="Debuchy R."/>
            <person name="Gladieux P."/>
            <person name="Hiltunen Thoren M."/>
            <person name="Johannesson H."/>
        </authorList>
    </citation>
    <scope>NUCLEOTIDE SEQUENCE</scope>
    <source>
        <strain evidence="3">SMH4131-1</strain>
    </source>
</reference>